<evidence type="ECO:0000256" key="6">
    <source>
        <dbReference type="ARBA" id="ARBA00022723"/>
    </source>
</evidence>
<name>A0A1H2AHT1_9BRAD</name>
<protein>
    <submittedName>
        <fullName evidence="15">Cytochrome c, mono-and diheme variants</fullName>
    </submittedName>
</protein>
<dbReference type="EMBL" id="LT629750">
    <property type="protein sequence ID" value="SDT45419.1"/>
    <property type="molecule type" value="Genomic_DNA"/>
</dbReference>
<dbReference type="GO" id="GO:0005886">
    <property type="term" value="C:plasma membrane"/>
    <property type="evidence" value="ECO:0007669"/>
    <property type="project" value="UniProtKB-SubCell"/>
</dbReference>
<evidence type="ECO:0000256" key="2">
    <source>
        <dbReference type="ARBA" id="ARBA00022448"/>
    </source>
</evidence>
<sequence>MRWKTRILAVCIVWVAGLLLAMGISYVGDRYTGEAQLAAPSATPDVVARGAYLAGLGDCAACHSIPGEPPYSGGLRMVTPIGAIYTTNITPDPIHGIGRFSLADFDRALRFGVAGGHTLYPAMPFTSYYNTTPGDVAALYAYFRQGVPAAVVPNRPSEIPFPLSMRWPLTYWRWLFAPKPTPFQPSAGLNAEVARGAYFVEGLGHCGECHTPRAITMQLKATTPKNGSAYLSGAVIENFFAPSLRNGGPGTLGDWGVEELAQFLKGGASSKGIAFGSMRDVIVHSTQYMSDADALAAAKYLKSIRSDHDGEASPFVYDPAVHNALKNGDASKPGSMAYLDSCAACHRPDGMGYDRVFPRLAGNGVVQAENPISLISIILQGSSTPRTGGAPAQFVMPSFAKRLSDQDLADLVNFIRTSWGNHASSTTIGDVARVRKAMRPNE</sequence>
<feature type="domain" description="Cytochrome c" evidence="14">
    <location>
        <begin position="45"/>
        <end position="147"/>
    </location>
</feature>
<feature type="binding site" description="axial binding residue" evidence="13">
    <location>
        <position position="346"/>
    </location>
    <ligand>
        <name>heme c</name>
        <dbReference type="ChEBI" id="CHEBI:61717"/>
        <label>3</label>
    </ligand>
    <ligandPart>
        <name>Fe</name>
        <dbReference type="ChEBI" id="CHEBI:18248"/>
    </ligandPart>
</feature>
<comment type="cofactor">
    <cofactor evidence="12">
        <name>heme c</name>
        <dbReference type="ChEBI" id="CHEBI:61717"/>
    </cofactor>
    <text evidence="12">Binds 3 heme c groups covalently per subunit.</text>
</comment>
<evidence type="ECO:0000256" key="5">
    <source>
        <dbReference type="ARBA" id="ARBA00022660"/>
    </source>
</evidence>
<dbReference type="GO" id="GO:0005506">
    <property type="term" value="F:iron ion binding"/>
    <property type="evidence" value="ECO:0007669"/>
    <property type="project" value="InterPro"/>
</dbReference>
<feature type="binding site" description="axial binding residue" evidence="13">
    <location>
        <position position="210"/>
    </location>
    <ligand>
        <name>heme c</name>
        <dbReference type="ChEBI" id="CHEBI:61717"/>
        <label>2</label>
    </ligand>
    <ligandPart>
        <name>Fe</name>
        <dbReference type="ChEBI" id="CHEBI:18248"/>
    </ligandPart>
</feature>
<comment type="subcellular location">
    <subcellularLocation>
        <location evidence="1">Cell membrane</location>
    </subcellularLocation>
</comment>
<evidence type="ECO:0000256" key="3">
    <source>
        <dbReference type="ARBA" id="ARBA00022475"/>
    </source>
</evidence>
<feature type="binding site" description="covalent" evidence="12">
    <location>
        <position position="342"/>
    </location>
    <ligand>
        <name>heme c</name>
        <dbReference type="ChEBI" id="CHEBI:61717"/>
        <label>3</label>
    </ligand>
</feature>
<dbReference type="GO" id="GO:0009055">
    <property type="term" value="F:electron transfer activity"/>
    <property type="evidence" value="ECO:0007669"/>
    <property type="project" value="InterPro"/>
</dbReference>
<evidence type="ECO:0000256" key="9">
    <source>
        <dbReference type="ARBA" id="ARBA00022982"/>
    </source>
</evidence>
<proteinExistence type="predicted"/>
<evidence type="ECO:0000259" key="14">
    <source>
        <dbReference type="PROSITE" id="PS51007"/>
    </source>
</evidence>
<dbReference type="GO" id="GO:0020037">
    <property type="term" value="F:heme binding"/>
    <property type="evidence" value="ECO:0007669"/>
    <property type="project" value="InterPro"/>
</dbReference>
<dbReference type="GO" id="GO:0016614">
    <property type="term" value="F:oxidoreductase activity, acting on CH-OH group of donors"/>
    <property type="evidence" value="ECO:0007669"/>
    <property type="project" value="InterPro"/>
</dbReference>
<feature type="binding site" description="axial binding residue" evidence="13">
    <location>
        <position position="63"/>
    </location>
    <ligand>
        <name>heme c</name>
        <dbReference type="ChEBI" id="CHEBI:61717"/>
        <label>1</label>
    </ligand>
    <ligandPart>
        <name>Fe</name>
        <dbReference type="ChEBI" id="CHEBI:18248"/>
    </ligandPart>
</feature>
<dbReference type="InterPro" id="IPR009056">
    <property type="entry name" value="Cyt_c-like_dom"/>
</dbReference>
<evidence type="ECO:0000256" key="7">
    <source>
        <dbReference type="ARBA" id="ARBA00022729"/>
    </source>
</evidence>
<keyword evidence="8" id="KW-0677">Repeat</keyword>
<dbReference type="PANTHER" id="PTHR35008:SF8">
    <property type="entry name" value="ALCOHOL DEHYDROGENASE CYTOCHROME C SUBUNIT"/>
    <property type="match status" value="1"/>
</dbReference>
<feature type="binding site" description="covalent" evidence="12">
    <location>
        <position position="62"/>
    </location>
    <ligand>
        <name>heme c</name>
        <dbReference type="ChEBI" id="CHEBI:61717"/>
        <label>1</label>
    </ligand>
</feature>
<feature type="binding site" description="covalent" evidence="12">
    <location>
        <position position="345"/>
    </location>
    <ligand>
        <name>heme c</name>
        <dbReference type="ChEBI" id="CHEBI:61717"/>
        <label>3</label>
    </ligand>
</feature>
<feature type="binding site" description="covalent" evidence="12">
    <location>
        <position position="209"/>
    </location>
    <ligand>
        <name>heme c</name>
        <dbReference type="ChEBI" id="CHEBI:61717"/>
        <label>2</label>
    </ligand>
</feature>
<feature type="domain" description="Cytochrome c" evidence="14">
    <location>
        <begin position="191"/>
        <end position="305"/>
    </location>
</feature>
<evidence type="ECO:0000256" key="13">
    <source>
        <dbReference type="PIRSR" id="PIRSR000018-51"/>
    </source>
</evidence>
<dbReference type="PROSITE" id="PS51007">
    <property type="entry name" value="CYTC"/>
    <property type="match status" value="3"/>
</dbReference>
<dbReference type="SUPFAM" id="SSF46626">
    <property type="entry name" value="Cytochrome c"/>
    <property type="match status" value="3"/>
</dbReference>
<keyword evidence="5" id="KW-0679">Respiratory chain</keyword>
<dbReference type="Pfam" id="PF00034">
    <property type="entry name" value="Cytochrom_C"/>
    <property type="match status" value="1"/>
</dbReference>
<keyword evidence="9" id="KW-0249">Electron transport</keyword>
<dbReference type="PIRSF" id="PIRSF000018">
    <property type="entry name" value="Mb_ADH_cyt_c"/>
    <property type="match status" value="1"/>
</dbReference>
<feature type="domain" description="Cytochrome c" evidence="14">
    <location>
        <begin position="329"/>
        <end position="419"/>
    </location>
</feature>
<evidence type="ECO:0000256" key="1">
    <source>
        <dbReference type="ARBA" id="ARBA00004236"/>
    </source>
</evidence>
<keyword evidence="10 13" id="KW-0408">Iron</keyword>
<keyword evidence="11" id="KW-0472">Membrane</keyword>
<dbReference type="InterPro" id="IPR014353">
    <property type="entry name" value="Membr-bd_ADH_cyt_c"/>
</dbReference>
<dbReference type="RefSeq" id="WP_146689975.1">
    <property type="nucleotide sequence ID" value="NZ_LT629750.1"/>
</dbReference>
<keyword evidence="4 12" id="KW-0349">Heme</keyword>
<gene>
    <name evidence="15" type="ORF">SAMN05444158_6168</name>
</gene>
<keyword evidence="6 13" id="KW-0479">Metal-binding</keyword>
<dbReference type="AlphaFoldDB" id="A0A1H2AHT1"/>
<keyword evidence="2" id="KW-0813">Transport</keyword>
<feature type="binding site" description="covalent" evidence="12">
    <location>
        <position position="59"/>
    </location>
    <ligand>
        <name>heme c</name>
        <dbReference type="ChEBI" id="CHEBI:61717"/>
        <label>1</label>
    </ligand>
</feature>
<dbReference type="PANTHER" id="PTHR35008">
    <property type="entry name" value="BLL4482 PROTEIN-RELATED"/>
    <property type="match status" value="1"/>
</dbReference>
<evidence type="ECO:0000256" key="10">
    <source>
        <dbReference type="ARBA" id="ARBA00023004"/>
    </source>
</evidence>
<evidence type="ECO:0000256" key="12">
    <source>
        <dbReference type="PIRSR" id="PIRSR000018-50"/>
    </source>
</evidence>
<dbReference type="Gene3D" id="1.10.760.10">
    <property type="entry name" value="Cytochrome c-like domain"/>
    <property type="match status" value="2"/>
</dbReference>
<evidence type="ECO:0000256" key="8">
    <source>
        <dbReference type="ARBA" id="ARBA00022737"/>
    </source>
</evidence>
<keyword evidence="3" id="KW-1003">Cell membrane</keyword>
<keyword evidence="7" id="KW-0732">Signal</keyword>
<dbReference type="InterPro" id="IPR036909">
    <property type="entry name" value="Cyt_c-like_dom_sf"/>
</dbReference>
<dbReference type="InterPro" id="IPR051459">
    <property type="entry name" value="Cytochrome_c-type_DH"/>
</dbReference>
<evidence type="ECO:0000313" key="16">
    <source>
        <dbReference type="Proteomes" id="UP000243904"/>
    </source>
</evidence>
<reference evidence="16" key="1">
    <citation type="submission" date="2016-10" db="EMBL/GenBank/DDBJ databases">
        <authorList>
            <person name="Varghese N."/>
            <person name="Submissions S."/>
        </authorList>
    </citation>
    <scope>NUCLEOTIDE SEQUENCE [LARGE SCALE GENOMIC DNA]</scope>
    <source>
        <strain evidence="16">GAS369</strain>
    </source>
</reference>
<evidence type="ECO:0000313" key="15">
    <source>
        <dbReference type="EMBL" id="SDT45419.1"/>
    </source>
</evidence>
<dbReference type="Proteomes" id="UP000243904">
    <property type="component" value="Chromosome I"/>
</dbReference>
<accession>A0A1H2AHT1</accession>
<keyword evidence="16" id="KW-1185">Reference proteome</keyword>
<evidence type="ECO:0000256" key="11">
    <source>
        <dbReference type="ARBA" id="ARBA00023136"/>
    </source>
</evidence>
<organism evidence="15 16">
    <name type="scientific">Bradyrhizobium canariense</name>
    <dbReference type="NCBI Taxonomy" id="255045"/>
    <lineage>
        <taxon>Bacteria</taxon>
        <taxon>Pseudomonadati</taxon>
        <taxon>Pseudomonadota</taxon>
        <taxon>Alphaproteobacteria</taxon>
        <taxon>Hyphomicrobiales</taxon>
        <taxon>Nitrobacteraceae</taxon>
        <taxon>Bradyrhizobium</taxon>
    </lineage>
</organism>
<dbReference type="PRINTS" id="PR00605">
    <property type="entry name" value="CYTCHROMECIC"/>
</dbReference>
<dbReference type="InterPro" id="IPR008168">
    <property type="entry name" value="Cyt_C_IC"/>
</dbReference>
<feature type="binding site" description="covalent" evidence="12">
    <location>
        <position position="206"/>
    </location>
    <ligand>
        <name>heme c</name>
        <dbReference type="ChEBI" id="CHEBI:61717"/>
        <label>2</label>
    </ligand>
</feature>
<evidence type="ECO:0000256" key="4">
    <source>
        <dbReference type="ARBA" id="ARBA00022617"/>
    </source>
</evidence>